<reference evidence="8" key="1">
    <citation type="submission" date="2025-08" db="UniProtKB">
        <authorList>
            <consortium name="Ensembl"/>
        </authorList>
    </citation>
    <scope>IDENTIFICATION</scope>
</reference>
<dbReference type="SUPFAM" id="SSF57850">
    <property type="entry name" value="RING/U-box"/>
    <property type="match status" value="1"/>
</dbReference>
<dbReference type="InterPro" id="IPR050143">
    <property type="entry name" value="TRIM/RBCC"/>
</dbReference>
<dbReference type="Gene3D" id="3.30.160.60">
    <property type="entry name" value="Classic Zinc Finger"/>
    <property type="match status" value="1"/>
</dbReference>
<dbReference type="PANTHER" id="PTHR24103">
    <property type="entry name" value="E3 UBIQUITIN-PROTEIN LIGASE TRIM"/>
    <property type="match status" value="1"/>
</dbReference>
<dbReference type="Proteomes" id="UP000694390">
    <property type="component" value="Unassembled WGS sequence"/>
</dbReference>
<dbReference type="CDD" id="cd19762">
    <property type="entry name" value="Bbox2_TRIM7-like"/>
    <property type="match status" value="1"/>
</dbReference>
<evidence type="ECO:0000256" key="3">
    <source>
        <dbReference type="ARBA" id="ARBA00022833"/>
    </source>
</evidence>
<dbReference type="SUPFAM" id="SSF57845">
    <property type="entry name" value="B-box zinc-binding domain"/>
    <property type="match status" value="1"/>
</dbReference>
<evidence type="ECO:0008006" key="10">
    <source>
        <dbReference type="Google" id="ProtNLM"/>
    </source>
</evidence>
<dbReference type="InterPro" id="IPR000315">
    <property type="entry name" value="Znf_B-box"/>
</dbReference>
<protein>
    <recommendedName>
        <fullName evidence="10">RING-type domain-containing protein</fullName>
    </recommendedName>
</protein>
<keyword evidence="1" id="KW-0479">Metal-binding</keyword>
<dbReference type="InterPro" id="IPR001841">
    <property type="entry name" value="Znf_RING"/>
</dbReference>
<feature type="region of interest" description="Disordered" evidence="5">
    <location>
        <begin position="214"/>
        <end position="233"/>
    </location>
</feature>
<dbReference type="GO" id="GO:0008270">
    <property type="term" value="F:zinc ion binding"/>
    <property type="evidence" value="ECO:0007669"/>
    <property type="project" value="UniProtKB-KW"/>
</dbReference>
<name>A0A8C4YAB8_9SAUR</name>
<keyword evidence="9" id="KW-1185">Reference proteome</keyword>
<evidence type="ECO:0000259" key="6">
    <source>
        <dbReference type="PROSITE" id="PS50089"/>
    </source>
</evidence>
<sequence>LSQAPSLSPDILLQPGWTRGLRDELTCSICLEYFKDPVSLDCDHNFCQACITQCWEGLATNVFCPQCRVTFPQRNLRLNRQLRNIVEAAKELRLPSGRELESERLCEKHKEPLKLFCKEDKIPISLVCDRSKEAHTVVPLEEAAQELISQKGSTGANPNCSLYKSACLIQVATDLSPKYRTSPHLPTWACPRLSPSAPTCIILHRDAPSSRQWCPPASSVSSQGQISHGASSF</sequence>
<dbReference type="InterPro" id="IPR013083">
    <property type="entry name" value="Znf_RING/FYVE/PHD"/>
</dbReference>
<evidence type="ECO:0000313" key="9">
    <source>
        <dbReference type="Proteomes" id="UP000694390"/>
    </source>
</evidence>
<keyword evidence="2 4" id="KW-0863">Zinc-finger</keyword>
<dbReference type="PROSITE" id="PS50089">
    <property type="entry name" value="ZF_RING_2"/>
    <property type="match status" value="1"/>
</dbReference>
<feature type="compositionally biased region" description="Polar residues" evidence="5">
    <location>
        <begin position="218"/>
        <end position="233"/>
    </location>
</feature>
<evidence type="ECO:0000256" key="4">
    <source>
        <dbReference type="PROSITE-ProRule" id="PRU00024"/>
    </source>
</evidence>
<proteinExistence type="predicted"/>
<dbReference type="GeneTree" id="ENSGT01030000234669"/>
<feature type="domain" description="RING-type" evidence="6">
    <location>
        <begin position="27"/>
        <end position="68"/>
    </location>
</feature>
<dbReference type="SMART" id="SM00184">
    <property type="entry name" value="RING"/>
    <property type="match status" value="1"/>
</dbReference>
<evidence type="ECO:0000256" key="1">
    <source>
        <dbReference type="ARBA" id="ARBA00022723"/>
    </source>
</evidence>
<dbReference type="InterPro" id="IPR017907">
    <property type="entry name" value="Znf_RING_CS"/>
</dbReference>
<organism evidence="8 9">
    <name type="scientific">Gopherus evgoodei</name>
    <name type="common">Goodes thornscrub tortoise</name>
    <dbReference type="NCBI Taxonomy" id="1825980"/>
    <lineage>
        <taxon>Eukaryota</taxon>
        <taxon>Metazoa</taxon>
        <taxon>Chordata</taxon>
        <taxon>Craniata</taxon>
        <taxon>Vertebrata</taxon>
        <taxon>Euteleostomi</taxon>
        <taxon>Archelosauria</taxon>
        <taxon>Testudinata</taxon>
        <taxon>Testudines</taxon>
        <taxon>Cryptodira</taxon>
        <taxon>Durocryptodira</taxon>
        <taxon>Testudinoidea</taxon>
        <taxon>Testudinidae</taxon>
        <taxon>Gopherus</taxon>
    </lineage>
</organism>
<evidence type="ECO:0000259" key="7">
    <source>
        <dbReference type="PROSITE" id="PS50119"/>
    </source>
</evidence>
<dbReference type="AlphaFoldDB" id="A0A8C4YAB8"/>
<dbReference type="PROSITE" id="PS00518">
    <property type="entry name" value="ZF_RING_1"/>
    <property type="match status" value="1"/>
</dbReference>
<dbReference type="Gene3D" id="3.30.40.10">
    <property type="entry name" value="Zinc/RING finger domain, C3HC4 (zinc finger)"/>
    <property type="match status" value="1"/>
</dbReference>
<keyword evidence="3" id="KW-0862">Zinc</keyword>
<dbReference type="CDD" id="cd16594">
    <property type="entry name" value="RING-HC_TRIM7-like_C-IV"/>
    <property type="match status" value="1"/>
</dbReference>
<evidence type="ECO:0000313" key="8">
    <source>
        <dbReference type="Ensembl" id="ENSGEVP00005022454.1"/>
    </source>
</evidence>
<evidence type="ECO:0000256" key="2">
    <source>
        <dbReference type="ARBA" id="ARBA00022771"/>
    </source>
</evidence>
<evidence type="ECO:0000256" key="5">
    <source>
        <dbReference type="SAM" id="MobiDB-lite"/>
    </source>
</evidence>
<accession>A0A8C4YAB8</accession>
<dbReference type="Ensembl" id="ENSGEVT00005023594.1">
    <property type="protein sequence ID" value="ENSGEVP00005022454.1"/>
    <property type="gene ID" value="ENSGEVG00005015857.1"/>
</dbReference>
<feature type="domain" description="B box-type" evidence="7">
    <location>
        <begin position="101"/>
        <end position="140"/>
    </location>
</feature>
<dbReference type="Pfam" id="PF15227">
    <property type="entry name" value="zf-C3HC4_4"/>
    <property type="match status" value="1"/>
</dbReference>
<reference evidence="8" key="2">
    <citation type="submission" date="2025-09" db="UniProtKB">
        <authorList>
            <consortium name="Ensembl"/>
        </authorList>
    </citation>
    <scope>IDENTIFICATION</scope>
</reference>
<dbReference type="SMART" id="SM00336">
    <property type="entry name" value="BBOX"/>
    <property type="match status" value="1"/>
</dbReference>
<dbReference type="PROSITE" id="PS50119">
    <property type="entry name" value="ZF_BBOX"/>
    <property type="match status" value="1"/>
</dbReference>